<dbReference type="PANTHER" id="PTHR43706">
    <property type="entry name" value="NADH DEHYDROGENASE"/>
    <property type="match status" value="1"/>
</dbReference>
<evidence type="ECO:0000313" key="12">
    <source>
        <dbReference type="EMBL" id="KAJ1917235.1"/>
    </source>
</evidence>
<name>A0A9W7ZV40_9FUNG</name>
<evidence type="ECO:0000256" key="3">
    <source>
        <dbReference type="ARBA" id="ARBA00022630"/>
    </source>
</evidence>
<keyword evidence="3" id="KW-0285">Flavoprotein</keyword>
<evidence type="ECO:0000256" key="6">
    <source>
        <dbReference type="ARBA" id="ARBA00022946"/>
    </source>
</evidence>
<dbReference type="SUPFAM" id="SSF47473">
    <property type="entry name" value="EF-hand"/>
    <property type="match status" value="1"/>
</dbReference>
<keyword evidence="10" id="KW-0472">Membrane</keyword>
<dbReference type="AlphaFoldDB" id="A0A9W7ZV40"/>
<dbReference type="InterPro" id="IPR023753">
    <property type="entry name" value="FAD/NAD-binding_dom"/>
</dbReference>
<evidence type="ECO:0000256" key="2">
    <source>
        <dbReference type="ARBA" id="ARBA00005272"/>
    </source>
</evidence>
<feature type="transmembrane region" description="Helical" evidence="10">
    <location>
        <begin position="87"/>
        <end position="105"/>
    </location>
</feature>
<dbReference type="Proteomes" id="UP001150538">
    <property type="component" value="Unassembled WGS sequence"/>
</dbReference>
<dbReference type="InterPro" id="IPR018247">
    <property type="entry name" value="EF_Hand_1_Ca_BS"/>
</dbReference>
<comment type="subcellular location">
    <subcellularLocation>
        <location evidence="1">Mitochondrion inner membrane</location>
        <topology evidence="1">Peripheral membrane protein</topology>
        <orientation evidence="1">Intermembrane side</orientation>
    </subcellularLocation>
</comment>
<evidence type="ECO:0000256" key="10">
    <source>
        <dbReference type="SAM" id="Phobius"/>
    </source>
</evidence>
<evidence type="ECO:0000256" key="5">
    <source>
        <dbReference type="ARBA" id="ARBA00022837"/>
    </source>
</evidence>
<dbReference type="PROSITE" id="PS00018">
    <property type="entry name" value="EF_HAND_1"/>
    <property type="match status" value="1"/>
</dbReference>
<dbReference type="InterPro" id="IPR011992">
    <property type="entry name" value="EF-hand-dom_pair"/>
</dbReference>
<keyword evidence="6" id="KW-0809">Transit peptide</keyword>
<dbReference type="GO" id="GO:0005509">
    <property type="term" value="F:calcium ion binding"/>
    <property type="evidence" value="ECO:0007669"/>
    <property type="project" value="InterPro"/>
</dbReference>
<dbReference type="SUPFAM" id="SSF51905">
    <property type="entry name" value="FAD/NAD(P)-binding domain"/>
    <property type="match status" value="2"/>
</dbReference>
<feature type="domain" description="EF-hand" evidence="11">
    <location>
        <begin position="534"/>
        <end position="569"/>
    </location>
</feature>
<accession>A0A9W7ZV40</accession>
<gene>
    <name evidence="12" type="ORF">H4219_003319</name>
</gene>
<feature type="region of interest" description="Disordered" evidence="9">
    <location>
        <begin position="126"/>
        <end position="148"/>
    </location>
</feature>
<comment type="caution">
    <text evidence="12">The sequence shown here is derived from an EMBL/GenBank/DDBJ whole genome shotgun (WGS) entry which is preliminary data.</text>
</comment>
<proteinExistence type="inferred from homology"/>
<evidence type="ECO:0000256" key="8">
    <source>
        <dbReference type="ARBA" id="ARBA00023027"/>
    </source>
</evidence>
<keyword evidence="4" id="KW-0274">FAD</keyword>
<dbReference type="InterPro" id="IPR036188">
    <property type="entry name" value="FAD/NAD-bd_sf"/>
</dbReference>
<dbReference type="PROSITE" id="PS50222">
    <property type="entry name" value="EF_HAND_2"/>
    <property type="match status" value="2"/>
</dbReference>
<dbReference type="Pfam" id="PF00036">
    <property type="entry name" value="EF-hand_1"/>
    <property type="match status" value="1"/>
</dbReference>
<dbReference type="PANTHER" id="PTHR43706:SF50">
    <property type="entry name" value="NADH DEHYDROGENASE (UBIQUINONE)-RELATED"/>
    <property type="match status" value="1"/>
</dbReference>
<keyword evidence="5" id="KW-0106">Calcium</keyword>
<evidence type="ECO:0000256" key="9">
    <source>
        <dbReference type="SAM" id="MobiDB-lite"/>
    </source>
</evidence>
<keyword evidence="10" id="KW-0812">Transmembrane</keyword>
<evidence type="ECO:0000256" key="7">
    <source>
        <dbReference type="ARBA" id="ARBA00023002"/>
    </source>
</evidence>
<keyword evidence="10" id="KW-1133">Transmembrane helix</keyword>
<dbReference type="Gene3D" id="3.50.50.100">
    <property type="match status" value="2"/>
</dbReference>
<dbReference type="Pfam" id="PF07992">
    <property type="entry name" value="Pyr_redox_2"/>
    <property type="match status" value="1"/>
</dbReference>
<comment type="similarity">
    <text evidence="2">Belongs to the NADH dehydrogenase family.</text>
</comment>
<dbReference type="InterPro" id="IPR054585">
    <property type="entry name" value="NDH2-like_C"/>
</dbReference>
<keyword evidence="7" id="KW-0560">Oxidoreductase</keyword>
<keyword evidence="8" id="KW-0520">NAD</keyword>
<dbReference type="GO" id="GO:0003954">
    <property type="term" value="F:NADH dehydrogenase activity"/>
    <property type="evidence" value="ECO:0007669"/>
    <property type="project" value="InterPro"/>
</dbReference>
<dbReference type="EMBL" id="JANBPU010000077">
    <property type="protein sequence ID" value="KAJ1917235.1"/>
    <property type="molecule type" value="Genomic_DNA"/>
</dbReference>
<dbReference type="InterPro" id="IPR002048">
    <property type="entry name" value="EF_hand_dom"/>
</dbReference>
<dbReference type="CDD" id="cd00051">
    <property type="entry name" value="EFh"/>
    <property type="match status" value="1"/>
</dbReference>
<feature type="domain" description="EF-hand" evidence="11">
    <location>
        <begin position="493"/>
        <end position="528"/>
    </location>
</feature>
<reference evidence="12" key="1">
    <citation type="submission" date="2022-07" db="EMBL/GenBank/DDBJ databases">
        <title>Phylogenomic reconstructions and comparative analyses of Kickxellomycotina fungi.</title>
        <authorList>
            <person name="Reynolds N.K."/>
            <person name="Stajich J.E."/>
            <person name="Barry K."/>
            <person name="Grigoriev I.V."/>
            <person name="Crous P."/>
            <person name="Smith M.E."/>
        </authorList>
    </citation>
    <scope>NUCLEOTIDE SEQUENCE</scope>
    <source>
        <strain evidence="12">NBRC 100468</strain>
    </source>
</reference>
<dbReference type="InterPro" id="IPR045024">
    <property type="entry name" value="NDH-2"/>
</dbReference>
<sequence>MNQTVLSRSTYKTLSKPAMSLSYKRQILESFGGIKPPAHDNRSFTTTARVRQNDKPESIAAASENRSQVSSKKPGLYYRAKQKLGRAFRVTLFIAAFGGFLTILFKDDIEALDRLQPPRHLSLTERAFCHDRKNQKGQSDDSGPDDETSIPLEYKGIPLINYVSKDESKPRLVILGTGWGSVSMLKTIDPESYDICVVSPTNYFLFTPLLPSATVGTVELRSLLEPVRKILKRVRGIYIEGAGEDVDFEKRYLLVKQNSGEMAWLPYDKLIIGVGAASIGHGVPGLEYCHQLKTLADVRKIRHIMMKNFEQASLPSTSPEEKKRLLSFIVCGGGPTGCEFAAELYDFLYEDLTHYFPKEICDLVNVTVIQSRDHILNMFDKKISEFAESEFKRHKINVVTNARVAKINEKSIVYSLKNSRESGAGVTEVEIPQGFVLWSTGVGMTPFTQKITEKLPEQQHKRCIAVDPYLRVKGVDDNSAFALGDCASVEYPHLIDHIMEFVHEMSHEKSGEINFEEFKEGLKKIAKRYPAAASHLHEAHYLFEKYDVDKSGTIDIEEFRIMLHDIDKKLTTLPALAQVASQEGKYLGQLFNTAWKIRNDPRFIGDEEAIQKEYIKSIPQFNYNHLGSLTYLGNAAAADFGGGRALMGSNLVAKYLWRSAYWSEQVSMRTRILLMMDWTKELLFGRDTSYF</sequence>
<keyword evidence="13" id="KW-1185">Reference proteome</keyword>
<evidence type="ECO:0000259" key="11">
    <source>
        <dbReference type="PROSITE" id="PS50222"/>
    </source>
</evidence>
<organism evidence="12 13">
    <name type="scientific">Mycoemilia scoparia</name>
    <dbReference type="NCBI Taxonomy" id="417184"/>
    <lineage>
        <taxon>Eukaryota</taxon>
        <taxon>Fungi</taxon>
        <taxon>Fungi incertae sedis</taxon>
        <taxon>Zoopagomycota</taxon>
        <taxon>Kickxellomycotina</taxon>
        <taxon>Kickxellomycetes</taxon>
        <taxon>Kickxellales</taxon>
        <taxon>Kickxellaceae</taxon>
        <taxon>Mycoemilia</taxon>
    </lineage>
</organism>
<dbReference type="Pfam" id="PF22366">
    <property type="entry name" value="NDH2_C"/>
    <property type="match status" value="1"/>
</dbReference>
<dbReference type="OrthoDB" id="5376590at2759"/>
<dbReference type="GO" id="GO:0005743">
    <property type="term" value="C:mitochondrial inner membrane"/>
    <property type="evidence" value="ECO:0007669"/>
    <property type="project" value="UniProtKB-SubCell"/>
</dbReference>
<protein>
    <recommendedName>
        <fullName evidence="11">EF-hand domain-containing protein</fullName>
    </recommendedName>
</protein>
<evidence type="ECO:0000313" key="13">
    <source>
        <dbReference type="Proteomes" id="UP001150538"/>
    </source>
</evidence>
<feature type="region of interest" description="Disordered" evidence="9">
    <location>
        <begin position="47"/>
        <end position="67"/>
    </location>
</feature>
<dbReference type="SMART" id="SM00054">
    <property type="entry name" value="EFh"/>
    <property type="match status" value="2"/>
</dbReference>
<evidence type="ECO:0000256" key="4">
    <source>
        <dbReference type="ARBA" id="ARBA00022827"/>
    </source>
</evidence>
<evidence type="ECO:0000256" key="1">
    <source>
        <dbReference type="ARBA" id="ARBA00004137"/>
    </source>
</evidence>